<dbReference type="EMBL" id="CM046123">
    <property type="protein sequence ID" value="KAI8439457.1"/>
    <property type="molecule type" value="Genomic_DNA"/>
</dbReference>
<evidence type="ECO:0000313" key="1">
    <source>
        <dbReference type="EMBL" id="KAI8439457.1"/>
    </source>
</evidence>
<protein>
    <submittedName>
        <fullName evidence="1">Uncharacterized protein</fullName>
    </submittedName>
</protein>
<organism evidence="1 2">
    <name type="scientific">Choristoneura fumiferana</name>
    <name type="common">Spruce budworm moth</name>
    <name type="synonym">Archips fumiferana</name>
    <dbReference type="NCBI Taxonomy" id="7141"/>
    <lineage>
        <taxon>Eukaryota</taxon>
        <taxon>Metazoa</taxon>
        <taxon>Ecdysozoa</taxon>
        <taxon>Arthropoda</taxon>
        <taxon>Hexapoda</taxon>
        <taxon>Insecta</taxon>
        <taxon>Pterygota</taxon>
        <taxon>Neoptera</taxon>
        <taxon>Endopterygota</taxon>
        <taxon>Lepidoptera</taxon>
        <taxon>Glossata</taxon>
        <taxon>Ditrysia</taxon>
        <taxon>Tortricoidea</taxon>
        <taxon>Tortricidae</taxon>
        <taxon>Tortricinae</taxon>
        <taxon>Choristoneura</taxon>
    </lineage>
</organism>
<accession>A0ACC0KTB0</accession>
<sequence>MFGQDDDEEDVLAPKEPQVTSQDPDERKAARALRIKRRQEAIKRAEAPPEEGTTEEEPGLIEQATASAAEELQRLALDGAAKVTNVKVTTDEREVIRRALFTDKQTRSMQKIEEEALDAQTQYEAISGNWDVMMSIKDPLDIDAAMKEQKRKCDALLEQKSKLIKQAIEIEREAMVDHNNKRWEALYKQRDKEEVAHMEYKFEQLEAHKQEMEAIMWDHHEKFREAKIELESLIQELQKELEKLKSTCIINTEKIGYNYQVLKKREEENVFVRSQQKRKLNKMSDVANSLRAKIRKAAEDGAIEEIKADSEIIKLMQAMDDLEKKSGHFSHVNNYKFSQVWRMSAARCLELSKDLRRAEHEEANKCQVVAVASKDSIDSRNMVAKTAKDKLVRHILQLVADNTGFLVEDRLLKLIEKFQLTSRNLCTLDAIFMVPIFLTIPTNYEMWQYRFQALEIQAEEDVELLCKIFLNYAFCPICVGMDIASESPEQSTSQDEVSRHASIATKSRVEGDRTSIRARSSVARSIGEMSTADQLLMAEADEIMQKCGDVNVGMVGTTTSESGGSATTRRAGGRGVTVTSLPSVATPKATNPFLCPMGHLLEIEPMQVLTALGEFISVFVPPEKRRLYDILDSVKPPDFTTPSRKLTAEEIEQYWSQWKNIFPAEKDRFWDGMLAGLNNYLPILQEREKLHEEVTALRHRNAALRRLVRGALPELPPAQPKYARPYPPAFTGTMIQTVYFTVALINDVCGSNEPTPSQKPLIRRIKDSLFSMLAFPVAMFVGTTFWGIYAIDRELILPRSLDAVFPVWLNHVMHTNIVVFMIIELLMSFRMYPARKFGLTVLSTFMLGYAVWIHVIYFNTGVWVYPILAVLNWPMRIAFYLFGLAYVSSLYVVGERLNKTVWAQEVQDTVKSGKKKAQ</sequence>
<keyword evidence="2" id="KW-1185">Reference proteome</keyword>
<proteinExistence type="predicted"/>
<evidence type="ECO:0000313" key="2">
    <source>
        <dbReference type="Proteomes" id="UP001064048"/>
    </source>
</evidence>
<dbReference type="Proteomes" id="UP001064048">
    <property type="component" value="Chromosome 23"/>
</dbReference>
<gene>
    <name evidence="1" type="ORF">MSG28_013235</name>
</gene>
<reference evidence="1 2" key="1">
    <citation type="journal article" date="2022" name="Genome Biol. Evol.">
        <title>The Spruce Budworm Genome: Reconstructing the Evolutionary History of Antifreeze Proteins.</title>
        <authorList>
            <person name="Beliveau C."/>
            <person name="Gagne P."/>
            <person name="Picq S."/>
            <person name="Vernygora O."/>
            <person name="Keeling C.I."/>
            <person name="Pinkney K."/>
            <person name="Doucet D."/>
            <person name="Wen F."/>
            <person name="Johnston J.S."/>
            <person name="Maaroufi H."/>
            <person name="Boyle B."/>
            <person name="Laroche J."/>
            <person name="Dewar K."/>
            <person name="Juretic N."/>
            <person name="Blackburn G."/>
            <person name="Nisole A."/>
            <person name="Brunet B."/>
            <person name="Brandao M."/>
            <person name="Lumley L."/>
            <person name="Duan J."/>
            <person name="Quan G."/>
            <person name="Lucarotti C.J."/>
            <person name="Roe A.D."/>
            <person name="Sperling F.A.H."/>
            <person name="Levesque R.C."/>
            <person name="Cusson M."/>
        </authorList>
    </citation>
    <scope>NUCLEOTIDE SEQUENCE [LARGE SCALE GENOMIC DNA]</scope>
    <source>
        <strain evidence="1">Glfc:IPQL:Cfum</strain>
    </source>
</reference>
<comment type="caution">
    <text evidence="1">The sequence shown here is derived from an EMBL/GenBank/DDBJ whole genome shotgun (WGS) entry which is preliminary data.</text>
</comment>
<name>A0ACC0KTB0_CHOFU</name>